<dbReference type="EMBL" id="JAUHHC010000005">
    <property type="protein sequence ID" value="MDN3922559.1"/>
    <property type="molecule type" value="Genomic_DNA"/>
</dbReference>
<name>A0ABT8DYF0_9BURK</name>
<keyword evidence="3" id="KW-1185">Reference proteome</keyword>
<evidence type="ECO:0000256" key="1">
    <source>
        <dbReference type="SAM" id="MobiDB-lite"/>
    </source>
</evidence>
<gene>
    <name evidence="2" type="ORF">QWJ38_19890</name>
</gene>
<reference evidence="2 3" key="1">
    <citation type="submission" date="2023-06" db="EMBL/GenBank/DDBJ databases">
        <title>Pelomonas sp. PFR6 16S ribosomal RNA gene Genome sequencing and assembly.</title>
        <authorList>
            <person name="Woo H."/>
        </authorList>
    </citation>
    <scope>NUCLEOTIDE SEQUENCE [LARGE SCALE GENOMIC DNA]</scope>
    <source>
        <strain evidence="2 3">PFR6</strain>
    </source>
</reference>
<accession>A0ABT8DYF0</accession>
<organism evidence="2 3">
    <name type="scientific">Roseateles violae</name>
    <dbReference type="NCBI Taxonomy" id="3058042"/>
    <lineage>
        <taxon>Bacteria</taxon>
        <taxon>Pseudomonadati</taxon>
        <taxon>Pseudomonadota</taxon>
        <taxon>Betaproteobacteria</taxon>
        <taxon>Burkholderiales</taxon>
        <taxon>Sphaerotilaceae</taxon>
        <taxon>Roseateles</taxon>
    </lineage>
</organism>
<proteinExistence type="predicted"/>
<comment type="caution">
    <text evidence="2">The sequence shown here is derived from an EMBL/GenBank/DDBJ whole genome shotgun (WGS) entry which is preliminary data.</text>
</comment>
<protein>
    <submittedName>
        <fullName evidence="2">Uncharacterized protein</fullName>
    </submittedName>
</protein>
<dbReference type="Proteomes" id="UP001228044">
    <property type="component" value="Unassembled WGS sequence"/>
</dbReference>
<sequence>MSTLSALSAQSRQPSATGERTLTHELIAHSASAERQALLARAEARAAERLQQLEFVDTRPPLYRSEAFVEDLAEAGAPPPAGLMRGLAGFASQYMTGIIMLGSVLSAWSV</sequence>
<feature type="region of interest" description="Disordered" evidence="1">
    <location>
        <begin position="1"/>
        <end position="20"/>
    </location>
</feature>
<dbReference type="RefSeq" id="WP_290360858.1">
    <property type="nucleotide sequence ID" value="NZ_JAUHHC010000005.1"/>
</dbReference>
<evidence type="ECO:0000313" key="3">
    <source>
        <dbReference type="Proteomes" id="UP001228044"/>
    </source>
</evidence>
<evidence type="ECO:0000313" key="2">
    <source>
        <dbReference type="EMBL" id="MDN3922559.1"/>
    </source>
</evidence>